<dbReference type="EMBL" id="NCKU01010406">
    <property type="protein sequence ID" value="RWS00823.1"/>
    <property type="molecule type" value="Genomic_DNA"/>
</dbReference>
<dbReference type="GO" id="GO:0005737">
    <property type="term" value="C:cytoplasm"/>
    <property type="evidence" value="ECO:0007669"/>
    <property type="project" value="TreeGrafter"/>
</dbReference>
<name>A0A3S3PGZ5_9ACAR</name>
<evidence type="ECO:0000313" key="10">
    <source>
        <dbReference type="EMBL" id="RWS00823.1"/>
    </source>
</evidence>
<evidence type="ECO:0000256" key="6">
    <source>
        <dbReference type="ARBA" id="ARBA00022777"/>
    </source>
</evidence>
<sequence>MGVTVFILMGPAGCGKTAVAQNLSEHYSCAYIEGDNLHPAENIAKMSNGIALRDEDRWQWLATVRQKFLDKADEIISSRSECSLIFVTCSALKRSYRTLLADVDNKNISVKFIFLKCSPQTLSNRLASRKGHYMGKAMLDSQLQTLEEPTSDENNVITIECDSPLSNVVSKIINTIDEKPI</sequence>
<dbReference type="Pfam" id="PF13238">
    <property type="entry name" value="AAA_18"/>
    <property type="match status" value="1"/>
</dbReference>
<dbReference type="Proteomes" id="UP000285301">
    <property type="component" value="Unassembled WGS sequence"/>
</dbReference>
<dbReference type="GO" id="GO:0046316">
    <property type="term" value="F:gluconokinase activity"/>
    <property type="evidence" value="ECO:0007669"/>
    <property type="project" value="UniProtKB-EC"/>
</dbReference>
<comment type="pathway">
    <text evidence="1 9">Carbohydrate acid metabolism; D-gluconate degradation.</text>
</comment>
<evidence type="ECO:0000256" key="7">
    <source>
        <dbReference type="ARBA" id="ARBA00022840"/>
    </source>
</evidence>
<evidence type="ECO:0000256" key="1">
    <source>
        <dbReference type="ARBA" id="ARBA00004875"/>
    </source>
</evidence>
<keyword evidence="7 9" id="KW-0067">ATP-binding</keyword>
<evidence type="ECO:0000256" key="3">
    <source>
        <dbReference type="ARBA" id="ARBA00012054"/>
    </source>
</evidence>
<organism evidence="10 11">
    <name type="scientific">Dinothrombium tinctorium</name>
    <dbReference type="NCBI Taxonomy" id="1965070"/>
    <lineage>
        <taxon>Eukaryota</taxon>
        <taxon>Metazoa</taxon>
        <taxon>Ecdysozoa</taxon>
        <taxon>Arthropoda</taxon>
        <taxon>Chelicerata</taxon>
        <taxon>Arachnida</taxon>
        <taxon>Acari</taxon>
        <taxon>Acariformes</taxon>
        <taxon>Trombidiformes</taxon>
        <taxon>Prostigmata</taxon>
        <taxon>Anystina</taxon>
        <taxon>Parasitengona</taxon>
        <taxon>Trombidioidea</taxon>
        <taxon>Trombidiidae</taxon>
        <taxon>Dinothrombium</taxon>
    </lineage>
</organism>
<evidence type="ECO:0000313" key="11">
    <source>
        <dbReference type="Proteomes" id="UP000285301"/>
    </source>
</evidence>
<dbReference type="STRING" id="1965070.A0A3S3PGZ5"/>
<evidence type="ECO:0000256" key="5">
    <source>
        <dbReference type="ARBA" id="ARBA00022741"/>
    </source>
</evidence>
<dbReference type="InterPro" id="IPR027417">
    <property type="entry name" value="P-loop_NTPase"/>
</dbReference>
<dbReference type="InterPro" id="IPR006001">
    <property type="entry name" value="Therm_gnt_kin"/>
</dbReference>
<dbReference type="CDD" id="cd02021">
    <property type="entry name" value="GntK"/>
    <property type="match status" value="1"/>
</dbReference>
<keyword evidence="6 9" id="KW-0418">Kinase</keyword>
<dbReference type="GO" id="GO:0005524">
    <property type="term" value="F:ATP binding"/>
    <property type="evidence" value="ECO:0007669"/>
    <property type="project" value="UniProtKB-KW"/>
</dbReference>
<keyword evidence="5 9" id="KW-0547">Nucleotide-binding</keyword>
<proteinExistence type="inferred from homology"/>
<dbReference type="EC" id="2.7.1.12" evidence="3 9"/>
<gene>
    <name evidence="10" type="ORF">B4U79_00070</name>
</gene>
<dbReference type="UniPathway" id="UPA00792"/>
<dbReference type="PANTHER" id="PTHR43442:SF3">
    <property type="entry name" value="GLUCONOKINASE-RELATED"/>
    <property type="match status" value="1"/>
</dbReference>
<protein>
    <recommendedName>
        <fullName evidence="3 9">Gluconokinase</fullName>
        <ecNumber evidence="3 9">2.7.1.12</ecNumber>
    </recommendedName>
</protein>
<evidence type="ECO:0000256" key="9">
    <source>
        <dbReference type="RuleBase" id="RU363066"/>
    </source>
</evidence>
<evidence type="ECO:0000256" key="4">
    <source>
        <dbReference type="ARBA" id="ARBA00022679"/>
    </source>
</evidence>
<dbReference type="NCBIfam" id="TIGR01313">
    <property type="entry name" value="therm_gnt_kin"/>
    <property type="match status" value="1"/>
</dbReference>
<dbReference type="PANTHER" id="PTHR43442">
    <property type="entry name" value="GLUCONOKINASE-RELATED"/>
    <property type="match status" value="1"/>
</dbReference>
<keyword evidence="4 9" id="KW-0808">Transferase</keyword>
<comment type="caution">
    <text evidence="10">The sequence shown here is derived from an EMBL/GenBank/DDBJ whole genome shotgun (WGS) entry which is preliminary data.</text>
</comment>
<comment type="catalytic activity">
    <reaction evidence="8 9">
        <text>D-gluconate + ATP = 6-phospho-D-gluconate + ADP + H(+)</text>
        <dbReference type="Rhea" id="RHEA:19433"/>
        <dbReference type="ChEBI" id="CHEBI:15378"/>
        <dbReference type="ChEBI" id="CHEBI:18391"/>
        <dbReference type="ChEBI" id="CHEBI:30616"/>
        <dbReference type="ChEBI" id="CHEBI:58759"/>
        <dbReference type="ChEBI" id="CHEBI:456216"/>
        <dbReference type="EC" id="2.7.1.12"/>
    </reaction>
</comment>
<evidence type="ECO:0000256" key="8">
    <source>
        <dbReference type="ARBA" id="ARBA00048090"/>
    </source>
</evidence>
<dbReference type="OrthoDB" id="275177at2759"/>
<dbReference type="AlphaFoldDB" id="A0A3S3PGZ5"/>
<keyword evidence="11" id="KW-1185">Reference proteome</keyword>
<reference evidence="10 11" key="1">
    <citation type="journal article" date="2018" name="Gigascience">
        <title>Genomes of trombidid mites reveal novel predicted allergens and laterally-transferred genes associated with secondary metabolism.</title>
        <authorList>
            <person name="Dong X."/>
            <person name="Chaisiri K."/>
            <person name="Xia D."/>
            <person name="Armstrong S.D."/>
            <person name="Fang Y."/>
            <person name="Donnelly M.J."/>
            <person name="Kadowaki T."/>
            <person name="McGarry J.W."/>
            <person name="Darby A.C."/>
            <person name="Makepeace B.L."/>
        </authorList>
    </citation>
    <scope>NUCLEOTIDE SEQUENCE [LARGE SCALE GENOMIC DNA]</scope>
    <source>
        <strain evidence="10">UoL-WK</strain>
    </source>
</reference>
<accession>A0A3S3PGZ5</accession>
<dbReference type="SUPFAM" id="SSF52540">
    <property type="entry name" value="P-loop containing nucleoside triphosphate hydrolases"/>
    <property type="match status" value="1"/>
</dbReference>
<comment type="similarity">
    <text evidence="2 9">Belongs to the gluconokinase GntK/GntV family.</text>
</comment>
<dbReference type="GO" id="GO:0005975">
    <property type="term" value="P:carbohydrate metabolic process"/>
    <property type="evidence" value="ECO:0007669"/>
    <property type="project" value="InterPro"/>
</dbReference>
<evidence type="ECO:0000256" key="2">
    <source>
        <dbReference type="ARBA" id="ARBA00008420"/>
    </source>
</evidence>
<dbReference type="Gene3D" id="3.40.50.300">
    <property type="entry name" value="P-loop containing nucleotide triphosphate hydrolases"/>
    <property type="match status" value="1"/>
</dbReference>